<keyword evidence="4" id="KW-0408">Iron</keyword>
<sequence>MDDLRIDHHKLFFHVDRVSDWLDGQTIYPIYMEISPAGSCNHRCVFCGLDFMGYQPRFLEAELLKTRLAEMGELGLRSVMFAGEGEPFLHRQMAEIIVHCKEHAGIDVAVTTNGVLMRREISERILGSTVWIKVSINAGTPETYAAIHGTRPEDFAKTLVNMEQAVAIRARQGAGCTLGAQILLLPENRNEVTTLAARCRDLGFDYLVVKPYSQHPQSEHRHYEDISYEQHEELAAQLEEYENDRFQIIFRLRAMRKCDDGTRPYNRCLALPFWSYLDAGGNIWGCSVYLGDDRFLYGNIYHNTFEEIWEGPDRLESLAWTTAHLDVCSCRVGCRMDEINRYLWELKHPHPHVNFV</sequence>
<dbReference type="SUPFAM" id="SSF102114">
    <property type="entry name" value="Radical SAM enzymes"/>
    <property type="match status" value="1"/>
</dbReference>
<dbReference type="CDD" id="cd01335">
    <property type="entry name" value="Radical_SAM"/>
    <property type="match status" value="1"/>
</dbReference>
<dbReference type="InterPro" id="IPR050377">
    <property type="entry name" value="Radical_SAM_PqqE_MftC-like"/>
</dbReference>
<evidence type="ECO:0000313" key="8">
    <source>
        <dbReference type="Proteomes" id="UP001431776"/>
    </source>
</evidence>
<dbReference type="SFLD" id="SFLDS00029">
    <property type="entry name" value="Radical_SAM"/>
    <property type="match status" value="1"/>
</dbReference>
<dbReference type="Gene3D" id="3.20.20.70">
    <property type="entry name" value="Aldolase class I"/>
    <property type="match status" value="1"/>
</dbReference>
<keyword evidence="8" id="KW-1185">Reference proteome</keyword>
<dbReference type="SFLD" id="SFLDG01067">
    <property type="entry name" value="SPASM/twitch_domain_containing"/>
    <property type="match status" value="1"/>
</dbReference>
<organism evidence="7 8">
    <name type="scientific">Anaerobaca lacustris</name>
    <dbReference type="NCBI Taxonomy" id="3044600"/>
    <lineage>
        <taxon>Bacteria</taxon>
        <taxon>Pseudomonadati</taxon>
        <taxon>Planctomycetota</taxon>
        <taxon>Phycisphaerae</taxon>
        <taxon>Sedimentisphaerales</taxon>
        <taxon>Anaerobacaceae</taxon>
        <taxon>Anaerobaca</taxon>
    </lineage>
</organism>
<dbReference type="PANTHER" id="PTHR11228:SF7">
    <property type="entry name" value="PQQA PEPTIDE CYCLASE"/>
    <property type="match status" value="1"/>
</dbReference>
<proteinExistence type="predicted"/>
<dbReference type="Pfam" id="PF04055">
    <property type="entry name" value="Radical_SAM"/>
    <property type="match status" value="1"/>
</dbReference>
<dbReference type="InterPro" id="IPR013785">
    <property type="entry name" value="Aldolase_TIM"/>
</dbReference>
<keyword evidence="3" id="KW-0479">Metal-binding</keyword>
<dbReference type="RefSeq" id="WP_349243545.1">
    <property type="nucleotide sequence ID" value="NZ_JASCXX010000003.1"/>
</dbReference>
<dbReference type="SMART" id="SM00729">
    <property type="entry name" value="Elp3"/>
    <property type="match status" value="1"/>
</dbReference>
<keyword evidence="5" id="KW-0411">Iron-sulfur</keyword>
<dbReference type="InterPro" id="IPR007197">
    <property type="entry name" value="rSAM"/>
</dbReference>
<evidence type="ECO:0000313" key="7">
    <source>
        <dbReference type="EMBL" id="MDI6448135.1"/>
    </source>
</evidence>
<name>A0AAW6TU13_9BACT</name>
<evidence type="ECO:0000256" key="2">
    <source>
        <dbReference type="ARBA" id="ARBA00022691"/>
    </source>
</evidence>
<evidence type="ECO:0000256" key="4">
    <source>
        <dbReference type="ARBA" id="ARBA00023004"/>
    </source>
</evidence>
<dbReference type="GO" id="GO:0003824">
    <property type="term" value="F:catalytic activity"/>
    <property type="evidence" value="ECO:0007669"/>
    <property type="project" value="InterPro"/>
</dbReference>
<feature type="domain" description="Radical SAM core" evidence="6">
    <location>
        <begin position="24"/>
        <end position="251"/>
    </location>
</feature>
<dbReference type="InterPro" id="IPR006638">
    <property type="entry name" value="Elp3/MiaA/NifB-like_rSAM"/>
</dbReference>
<dbReference type="AlphaFoldDB" id="A0AAW6TU13"/>
<evidence type="ECO:0000259" key="6">
    <source>
        <dbReference type="PROSITE" id="PS51918"/>
    </source>
</evidence>
<dbReference type="CDD" id="cd21109">
    <property type="entry name" value="SPASM"/>
    <property type="match status" value="1"/>
</dbReference>
<gene>
    <name evidence="7" type="ORF">QJ522_03675</name>
</gene>
<protein>
    <submittedName>
        <fullName evidence="7">Radical SAM protein</fullName>
    </submittedName>
</protein>
<reference evidence="7" key="1">
    <citation type="submission" date="2023-05" db="EMBL/GenBank/DDBJ databases">
        <title>Anaerotaeda fermentans gen. nov., sp. nov., a novel anaerobic planctomycete of the new family within the order Sedimentisphaerales isolated from Taman Peninsula, Russia.</title>
        <authorList>
            <person name="Khomyakova M.A."/>
            <person name="Merkel A.Y."/>
            <person name="Slobodkin A.I."/>
        </authorList>
    </citation>
    <scope>NUCLEOTIDE SEQUENCE</scope>
    <source>
        <strain evidence="7">M17dextr</strain>
    </source>
</reference>
<comment type="cofactor">
    <cofactor evidence="1">
        <name>[4Fe-4S] cluster</name>
        <dbReference type="ChEBI" id="CHEBI:49883"/>
    </cofactor>
</comment>
<dbReference type="Proteomes" id="UP001431776">
    <property type="component" value="Unassembled WGS sequence"/>
</dbReference>
<dbReference type="InterPro" id="IPR058240">
    <property type="entry name" value="rSAM_sf"/>
</dbReference>
<keyword evidence="2" id="KW-0949">S-adenosyl-L-methionine</keyword>
<evidence type="ECO:0000256" key="3">
    <source>
        <dbReference type="ARBA" id="ARBA00022723"/>
    </source>
</evidence>
<accession>A0AAW6TU13</accession>
<evidence type="ECO:0000256" key="1">
    <source>
        <dbReference type="ARBA" id="ARBA00001966"/>
    </source>
</evidence>
<comment type="caution">
    <text evidence="7">The sequence shown here is derived from an EMBL/GenBank/DDBJ whole genome shotgun (WGS) entry which is preliminary data.</text>
</comment>
<evidence type="ECO:0000256" key="5">
    <source>
        <dbReference type="ARBA" id="ARBA00023014"/>
    </source>
</evidence>
<dbReference type="PROSITE" id="PS51918">
    <property type="entry name" value="RADICAL_SAM"/>
    <property type="match status" value="1"/>
</dbReference>
<dbReference type="GO" id="GO:0051536">
    <property type="term" value="F:iron-sulfur cluster binding"/>
    <property type="evidence" value="ECO:0007669"/>
    <property type="project" value="UniProtKB-KW"/>
</dbReference>
<dbReference type="EMBL" id="JASCXX010000003">
    <property type="protein sequence ID" value="MDI6448135.1"/>
    <property type="molecule type" value="Genomic_DNA"/>
</dbReference>
<dbReference type="PANTHER" id="PTHR11228">
    <property type="entry name" value="RADICAL SAM DOMAIN PROTEIN"/>
    <property type="match status" value="1"/>
</dbReference>
<dbReference type="GO" id="GO:0046872">
    <property type="term" value="F:metal ion binding"/>
    <property type="evidence" value="ECO:0007669"/>
    <property type="project" value="UniProtKB-KW"/>
</dbReference>